<reference evidence="1" key="1">
    <citation type="journal article" date="2016" name="Nat. Genet.">
        <title>A high-quality carrot genome assembly provides new insights into carotenoid accumulation and asterid genome evolution.</title>
        <authorList>
            <person name="Iorizzo M."/>
            <person name="Ellison S."/>
            <person name="Senalik D."/>
            <person name="Zeng P."/>
            <person name="Satapoomin P."/>
            <person name="Huang J."/>
            <person name="Bowman M."/>
            <person name="Iovene M."/>
            <person name="Sanseverino W."/>
            <person name="Cavagnaro P."/>
            <person name="Yildiz M."/>
            <person name="Macko-Podgorni A."/>
            <person name="Moranska E."/>
            <person name="Grzebelus E."/>
            <person name="Grzebelus D."/>
            <person name="Ashrafi H."/>
            <person name="Zheng Z."/>
            <person name="Cheng S."/>
            <person name="Spooner D."/>
            <person name="Van Deynze A."/>
            <person name="Simon P."/>
        </authorList>
    </citation>
    <scope>NUCLEOTIDE SEQUENCE</scope>
    <source>
        <tissue evidence="1">Leaf</tissue>
    </source>
</reference>
<dbReference type="GO" id="GO:0003676">
    <property type="term" value="F:nucleic acid binding"/>
    <property type="evidence" value="ECO:0007669"/>
    <property type="project" value="InterPro"/>
</dbReference>
<dbReference type="GO" id="GO:0004523">
    <property type="term" value="F:RNA-DNA hybrid ribonuclease activity"/>
    <property type="evidence" value="ECO:0007669"/>
    <property type="project" value="InterPro"/>
</dbReference>
<gene>
    <name evidence="1" type="ORF">DCAR_0830873</name>
</gene>
<dbReference type="InterPro" id="IPR002156">
    <property type="entry name" value="RNaseH_domain"/>
</dbReference>
<keyword evidence="2" id="KW-1185">Reference proteome</keyword>
<dbReference type="InterPro" id="IPR036397">
    <property type="entry name" value="RNaseH_sf"/>
</dbReference>
<evidence type="ECO:0000313" key="2">
    <source>
        <dbReference type="Proteomes" id="UP000077755"/>
    </source>
</evidence>
<protein>
    <submittedName>
        <fullName evidence="1">Uncharacterized protein</fullName>
    </submittedName>
</protein>
<dbReference type="PANTHER" id="PTHR47723:SF19">
    <property type="entry name" value="POLYNUCLEOTIDYL TRANSFERASE, RIBONUCLEASE H-LIKE SUPERFAMILY PROTEIN"/>
    <property type="match status" value="1"/>
</dbReference>
<name>A0A175YLM1_DAUCS</name>
<organism evidence="1 2">
    <name type="scientific">Daucus carota subsp. sativus</name>
    <name type="common">Carrot</name>
    <dbReference type="NCBI Taxonomy" id="79200"/>
    <lineage>
        <taxon>Eukaryota</taxon>
        <taxon>Viridiplantae</taxon>
        <taxon>Streptophyta</taxon>
        <taxon>Embryophyta</taxon>
        <taxon>Tracheophyta</taxon>
        <taxon>Spermatophyta</taxon>
        <taxon>Magnoliopsida</taxon>
        <taxon>eudicotyledons</taxon>
        <taxon>Gunneridae</taxon>
        <taxon>Pentapetalae</taxon>
        <taxon>asterids</taxon>
        <taxon>campanulids</taxon>
        <taxon>Apiales</taxon>
        <taxon>Apiaceae</taxon>
        <taxon>Apioideae</taxon>
        <taxon>Scandiceae</taxon>
        <taxon>Daucinae</taxon>
        <taxon>Daucus</taxon>
        <taxon>Daucus sect. Daucus</taxon>
    </lineage>
</organism>
<dbReference type="Proteomes" id="UP000077755">
    <property type="component" value="Chromosome 8"/>
</dbReference>
<sequence>MPPWNKPAAGILKINVSGHSDEEIVLSSIGCFMRSNSGHFFCGYYGTRDFADPVYTDLLAIYYGFKLGDDEDQRYIEVESDSATIVHLVNNPNHNSNYSDIVLNIRRLKDMAAQPCILRYVERSSNLMAIRLSSYSIEKRLPITRLNSCPAELFEELAADWYYSA</sequence>
<dbReference type="InterPro" id="IPR044730">
    <property type="entry name" value="RNase_H-like_dom_plant"/>
</dbReference>
<dbReference type="EMBL" id="CP093350">
    <property type="protein sequence ID" value="WOH11389.1"/>
    <property type="molecule type" value="Genomic_DNA"/>
</dbReference>
<dbReference type="InterPro" id="IPR053151">
    <property type="entry name" value="RNase_H-like"/>
</dbReference>
<dbReference type="Pfam" id="PF13456">
    <property type="entry name" value="RVT_3"/>
    <property type="match status" value="1"/>
</dbReference>
<accession>A0A175YLM1</accession>
<dbReference type="AlphaFoldDB" id="A0A175YLM1"/>
<reference evidence="1" key="2">
    <citation type="submission" date="2022-03" db="EMBL/GenBank/DDBJ databases">
        <title>Draft title - Genomic analysis of global carrot germplasm unveils the trajectory of domestication and the origin of high carotenoid orange carrot.</title>
        <authorList>
            <person name="Iorizzo M."/>
            <person name="Ellison S."/>
            <person name="Senalik D."/>
            <person name="Macko-Podgorni A."/>
            <person name="Grzebelus D."/>
            <person name="Bostan H."/>
            <person name="Rolling W."/>
            <person name="Curaba J."/>
            <person name="Simon P."/>
        </authorList>
    </citation>
    <scope>NUCLEOTIDE SEQUENCE</scope>
    <source>
        <tissue evidence="1">Leaf</tissue>
    </source>
</reference>
<dbReference type="Gene3D" id="3.30.420.10">
    <property type="entry name" value="Ribonuclease H-like superfamily/Ribonuclease H"/>
    <property type="match status" value="1"/>
</dbReference>
<dbReference type="CDD" id="cd06222">
    <property type="entry name" value="RNase_H_like"/>
    <property type="match status" value="1"/>
</dbReference>
<dbReference type="PANTHER" id="PTHR47723">
    <property type="entry name" value="OS05G0353850 PROTEIN"/>
    <property type="match status" value="1"/>
</dbReference>
<dbReference type="Gramene" id="KZM84150">
    <property type="protein sequence ID" value="KZM84150"/>
    <property type="gene ID" value="DCAR_028303"/>
</dbReference>
<proteinExistence type="predicted"/>
<evidence type="ECO:0000313" key="1">
    <source>
        <dbReference type="EMBL" id="WOH11389.1"/>
    </source>
</evidence>